<dbReference type="PIRSF" id="PIRSF006173">
    <property type="entry name" value="UCP006173"/>
    <property type="match status" value="1"/>
</dbReference>
<dbReference type="HAMAP" id="MF_00676">
    <property type="entry name" value="UPF0260"/>
    <property type="match status" value="1"/>
</dbReference>
<proteinExistence type="inferred from homology"/>
<dbReference type="NCBIfam" id="NF003507">
    <property type="entry name" value="PRK05170.2-5"/>
    <property type="match status" value="1"/>
</dbReference>
<dbReference type="EMBL" id="RCTF01000026">
    <property type="protein sequence ID" value="RLP72666.1"/>
    <property type="molecule type" value="Genomic_DNA"/>
</dbReference>
<dbReference type="InterPro" id="IPR008228">
    <property type="entry name" value="UCP006173"/>
</dbReference>
<organism evidence="2 3">
    <name type="scientific">Xanthobacter tagetidis</name>
    <dbReference type="NCBI Taxonomy" id="60216"/>
    <lineage>
        <taxon>Bacteria</taxon>
        <taxon>Pseudomonadati</taxon>
        <taxon>Pseudomonadota</taxon>
        <taxon>Alphaproteobacteria</taxon>
        <taxon>Hyphomicrobiales</taxon>
        <taxon>Xanthobacteraceae</taxon>
        <taxon>Xanthobacter</taxon>
    </lineage>
</organism>
<sequence length="171" mass="18387">MAEEPFWRVKPLAAMSAAEWESLCDGCGRCCLVKLEDEDTGQIAYTDVACRLFDAGTCRCADYENRSAQVPDCVRLTPDAVASLAWLPPTCGYRLVSEGKDLPFWHPLVSGDRGTVAAAGISVAGRVAGSEEAFGLFELVDHIVAWPVRWPKGAKGAAKGRARAPKARCAE</sequence>
<gene>
    <name evidence="2" type="ORF">D9R14_21595</name>
</gene>
<evidence type="ECO:0000313" key="2">
    <source>
        <dbReference type="EMBL" id="RLP72666.1"/>
    </source>
</evidence>
<comment type="caution">
    <text evidence="2">The sequence shown here is derived from an EMBL/GenBank/DDBJ whole genome shotgun (WGS) entry which is preliminary data.</text>
</comment>
<evidence type="ECO:0000313" key="3">
    <source>
        <dbReference type="Proteomes" id="UP000269692"/>
    </source>
</evidence>
<name>A0A3L6ZXB6_9HYPH</name>
<dbReference type="InterPro" id="IPR005358">
    <property type="entry name" value="Puta_zinc/iron-chelating_dom"/>
</dbReference>
<dbReference type="Pfam" id="PF03692">
    <property type="entry name" value="CxxCxxCC"/>
    <property type="match status" value="1"/>
</dbReference>
<reference evidence="2 3" key="1">
    <citation type="submission" date="2018-10" db="EMBL/GenBank/DDBJ databases">
        <title>Xanthobacter tagetidis genome sequencing and assembly.</title>
        <authorList>
            <person name="Maclea K.S."/>
            <person name="Goen A.E."/>
            <person name="Fatima S.A."/>
        </authorList>
    </citation>
    <scope>NUCLEOTIDE SEQUENCE [LARGE SCALE GENOMIC DNA]</scope>
    <source>
        <strain evidence="2 3">ATCC 700314</strain>
    </source>
</reference>
<dbReference type="PANTHER" id="PTHR37421">
    <property type="entry name" value="UPF0260 PROTEIN YCGN"/>
    <property type="match status" value="1"/>
</dbReference>
<protein>
    <recommendedName>
        <fullName evidence="1">UPF0260 protein D9R14_21595</fullName>
    </recommendedName>
</protein>
<comment type="similarity">
    <text evidence="1">Belongs to the UPF0260 family.</text>
</comment>
<dbReference type="Proteomes" id="UP000269692">
    <property type="component" value="Unassembled WGS sequence"/>
</dbReference>
<dbReference type="AlphaFoldDB" id="A0A3L6ZXB6"/>
<dbReference type="OrthoDB" id="9786855at2"/>
<dbReference type="NCBIfam" id="NF003501">
    <property type="entry name" value="PRK05170.1-5"/>
    <property type="match status" value="1"/>
</dbReference>
<dbReference type="RefSeq" id="WP_121625541.1">
    <property type="nucleotide sequence ID" value="NZ_JACIIW010000014.1"/>
</dbReference>
<dbReference type="PANTHER" id="PTHR37421:SF1">
    <property type="entry name" value="UPF0260 PROTEIN YCGN"/>
    <property type="match status" value="1"/>
</dbReference>
<keyword evidence="3" id="KW-1185">Reference proteome</keyword>
<accession>A0A3L6ZXB6</accession>
<evidence type="ECO:0000256" key="1">
    <source>
        <dbReference type="HAMAP-Rule" id="MF_00676"/>
    </source>
</evidence>